<dbReference type="CDD" id="cd00158">
    <property type="entry name" value="RHOD"/>
    <property type="match status" value="1"/>
</dbReference>
<keyword evidence="1" id="KW-0812">Transmembrane</keyword>
<dbReference type="GO" id="GO:0009507">
    <property type="term" value="C:chloroplast"/>
    <property type="evidence" value="ECO:0007669"/>
    <property type="project" value="TreeGrafter"/>
</dbReference>
<dbReference type="Proteomes" id="UP001190700">
    <property type="component" value="Unassembled WGS sequence"/>
</dbReference>
<dbReference type="InterPro" id="IPR036873">
    <property type="entry name" value="Rhodanese-like_dom_sf"/>
</dbReference>
<dbReference type="PANTHER" id="PTHR44920:SF1">
    <property type="entry name" value="RHODANESE-LIKE DOMAIN-CONTAINING PROTEIN 14, CHLOROPLASTIC"/>
    <property type="match status" value="1"/>
</dbReference>
<dbReference type="InterPro" id="IPR001763">
    <property type="entry name" value="Rhodanese-like_dom"/>
</dbReference>
<keyword evidence="1" id="KW-0472">Membrane</keyword>
<dbReference type="InterPro" id="IPR043186">
    <property type="entry name" value="Str14"/>
</dbReference>
<dbReference type="AlphaFoldDB" id="A0AAE0FKQ4"/>
<accession>A0AAE0FKQ4</accession>
<evidence type="ECO:0000259" key="2">
    <source>
        <dbReference type="PROSITE" id="PS50206"/>
    </source>
</evidence>
<keyword evidence="4" id="KW-1185">Reference proteome</keyword>
<sequence>MRAGVLVHKDCALARSVSCKKFSAVQNLNQAKRFVKGTPISATRVARSARQLTPVRTERPVTVAADYDFGGAIFKTIIAVPIASLIYFVPVVLNKKMGTQQGTESILKIANTPQGWRDMRGVLTEAGVESITGDTASDLLQSSGAVLVDVRSASEFAANPSRGGVNVPFLSSDNRPVEEPDFIAKVKSAAKEGSIIIVDGSATGTLNRTAQVQFGRPCQALIAAYVLAKDNVRGVVHVEGGYEEIEL</sequence>
<dbReference type="EMBL" id="LGRX02016854">
    <property type="protein sequence ID" value="KAK3261492.1"/>
    <property type="molecule type" value="Genomic_DNA"/>
</dbReference>
<comment type="caution">
    <text evidence="3">The sequence shown here is derived from an EMBL/GenBank/DDBJ whole genome shotgun (WGS) entry which is preliminary data.</text>
</comment>
<dbReference type="SUPFAM" id="SSF52821">
    <property type="entry name" value="Rhodanese/Cell cycle control phosphatase"/>
    <property type="match status" value="1"/>
</dbReference>
<proteinExistence type="predicted"/>
<organism evidence="3 4">
    <name type="scientific">Cymbomonas tetramitiformis</name>
    <dbReference type="NCBI Taxonomy" id="36881"/>
    <lineage>
        <taxon>Eukaryota</taxon>
        <taxon>Viridiplantae</taxon>
        <taxon>Chlorophyta</taxon>
        <taxon>Pyramimonadophyceae</taxon>
        <taxon>Pyramimonadales</taxon>
        <taxon>Pyramimonadaceae</taxon>
        <taxon>Cymbomonas</taxon>
    </lineage>
</organism>
<evidence type="ECO:0000313" key="3">
    <source>
        <dbReference type="EMBL" id="KAK3261492.1"/>
    </source>
</evidence>
<dbReference type="Pfam" id="PF00581">
    <property type="entry name" value="Rhodanese"/>
    <property type="match status" value="1"/>
</dbReference>
<name>A0AAE0FKQ4_9CHLO</name>
<dbReference type="PANTHER" id="PTHR44920">
    <property type="entry name" value="RHODANESE-LIKE DOMAIN-CONTAINING PROTEIN 14, CHLOROPLASTIC-RELATED"/>
    <property type="match status" value="1"/>
</dbReference>
<gene>
    <name evidence="3" type="ORF">CYMTET_29601</name>
</gene>
<evidence type="ECO:0000313" key="4">
    <source>
        <dbReference type="Proteomes" id="UP001190700"/>
    </source>
</evidence>
<protein>
    <recommendedName>
        <fullName evidence="2">Rhodanese domain-containing protein</fullName>
    </recommendedName>
</protein>
<evidence type="ECO:0000256" key="1">
    <source>
        <dbReference type="SAM" id="Phobius"/>
    </source>
</evidence>
<feature type="domain" description="Rhodanese" evidence="2">
    <location>
        <begin position="141"/>
        <end position="247"/>
    </location>
</feature>
<reference evidence="3 4" key="1">
    <citation type="journal article" date="2015" name="Genome Biol. Evol.">
        <title>Comparative Genomics of a Bacterivorous Green Alga Reveals Evolutionary Causalities and Consequences of Phago-Mixotrophic Mode of Nutrition.</title>
        <authorList>
            <person name="Burns J.A."/>
            <person name="Paasch A."/>
            <person name="Narechania A."/>
            <person name="Kim E."/>
        </authorList>
    </citation>
    <scope>NUCLEOTIDE SEQUENCE [LARGE SCALE GENOMIC DNA]</scope>
    <source>
        <strain evidence="3 4">PLY_AMNH</strain>
    </source>
</reference>
<dbReference type="PROSITE" id="PS50206">
    <property type="entry name" value="RHODANESE_3"/>
    <property type="match status" value="1"/>
</dbReference>
<dbReference type="Gene3D" id="3.40.250.10">
    <property type="entry name" value="Rhodanese-like domain"/>
    <property type="match status" value="1"/>
</dbReference>
<feature type="transmembrane region" description="Helical" evidence="1">
    <location>
        <begin position="72"/>
        <end position="93"/>
    </location>
</feature>
<keyword evidence="1" id="KW-1133">Transmembrane helix</keyword>